<sequence>MPSTSKRPSRPLSTPDNKHGLTHINPQSTTRTSRRRLDANTPQNILLFLIAFRALNALCVRTFFQPDEFFQSLEPAWNIAFGGDSGAWITWEWRHQLRSSIHPYLFATTYYLSNLISDYLSISPLSRADLLIATPKLTQALFSAIGDYYTWKLAGKVYGNNSYESWGALALTVLSPWQWFCSTRTLSNCLETSLTIVALYLWPWEWSSEKAPFQRKEASSKGKRSSSTTAQEDDLSGFLRLCLLLAAFACILRPTNLLIWMCLTAFAIFKKLSSSPQTGALSFLRPTSKELATLISGAVISGSFVLGISTLLDRIYYGFWTFPPLKFLYFNIAQSLAVFYGRNDWHYYISQGYPLLLTTALPFSLVGLFQALFRRQDGPSGQQNSMIRQLASVCTFMPAVLSLISHKEVRFIYPLLPSLLILSSPPVVKYFLPAFSRPLSNGPRRLLLIFLVLVNIYISYYTTLSHASGVINIMDYLRAQYNSHYLRGLPTELGSQPAASSLIPAAMTVGFLMPCHSTPWRSHLVFPGIQAWALSCEPPVNLNSTEKSDYLDEADQFYADPSTFLQKNMQGGLQDIPSKPSYQLNTQPSSSPANPTTTGTPTHPWPDYLTFFAQLEPALRTALRTSPYAECYRTWNTAWHDDWRRKGDVVVWCLDRTLQHAWREHLRLQYEASWERSMKERERQFDKIIDGFRKEGVFDGGAGGVMGEAAAWWERYSSRSRALFPSWSSLASAWPLSSLPFSYSSASSSYLHNSKKWYQVSWEWSWPSLASLQRKTRRWQLTWVTPWSWRGRRRQTTWPEWMRESPWVPDWDGFVKRSRSRWASRWKSGWGWRENRGLWS</sequence>
<protein>
    <recommendedName>
        <fullName evidence="12">Mannosyltransferase</fullName>
        <ecNumber evidence="12">2.4.1.-</ecNumber>
    </recommendedName>
</protein>
<evidence type="ECO:0000256" key="13">
    <source>
        <dbReference type="SAM" id="MobiDB-lite"/>
    </source>
</evidence>
<dbReference type="GO" id="GO:0000026">
    <property type="term" value="F:alpha-1,2-mannosyltransferase activity"/>
    <property type="evidence" value="ECO:0007669"/>
    <property type="project" value="TreeGrafter"/>
</dbReference>
<feature type="compositionally biased region" description="Polar residues" evidence="13">
    <location>
        <begin position="1"/>
        <end position="15"/>
    </location>
</feature>
<comment type="pathway">
    <text evidence="2">Glycolipid biosynthesis; glycosylphosphatidylinositol-anchor biosynthesis.</text>
</comment>
<dbReference type="GO" id="GO:0006506">
    <property type="term" value="P:GPI anchor biosynthetic process"/>
    <property type="evidence" value="ECO:0007669"/>
    <property type="project" value="UniProtKB-UniPathway"/>
</dbReference>
<dbReference type="InterPro" id="IPR005599">
    <property type="entry name" value="GPI_mannosylTrfase"/>
</dbReference>
<feature type="transmembrane region" description="Helical" evidence="12">
    <location>
        <begin position="324"/>
        <end position="341"/>
    </location>
</feature>
<evidence type="ECO:0000256" key="3">
    <source>
        <dbReference type="ARBA" id="ARBA00006065"/>
    </source>
</evidence>
<evidence type="ECO:0000256" key="5">
    <source>
        <dbReference type="ARBA" id="ARBA00022676"/>
    </source>
</evidence>
<dbReference type="Proteomes" id="UP000223968">
    <property type="component" value="Unassembled WGS sequence"/>
</dbReference>
<dbReference type="PANTHER" id="PTHR22760">
    <property type="entry name" value="GLYCOSYLTRANSFERASE"/>
    <property type="match status" value="1"/>
</dbReference>
<keyword evidence="15" id="KW-1185">Reference proteome</keyword>
<proteinExistence type="inferred from homology"/>
<keyword evidence="9 12" id="KW-1133">Transmembrane helix</keyword>
<feature type="transmembrane region" description="Helical" evidence="12">
    <location>
        <begin position="291"/>
        <end position="312"/>
    </location>
</feature>
<name>A0A2B7XVV3_9EURO</name>
<keyword evidence="5 12" id="KW-0328">Glycosyltransferase</keyword>
<feature type="compositionally biased region" description="Low complexity" evidence="13">
    <location>
        <begin position="586"/>
        <end position="600"/>
    </location>
</feature>
<gene>
    <name evidence="14" type="ORF">AJ79_03991</name>
</gene>
<accession>A0A2B7XVV3</accession>
<evidence type="ECO:0000313" key="14">
    <source>
        <dbReference type="EMBL" id="PGH12891.1"/>
    </source>
</evidence>
<dbReference type="EC" id="2.4.1.-" evidence="12"/>
<dbReference type="GO" id="GO:0005789">
    <property type="term" value="C:endoplasmic reticulum membrane"/>
    <property type="evidence" value="ECO:0007669"/>
    <property type="project" value="UniProtKB-SubCell"/>
</dbReference>
<feature type="transmembrane region" description="Helical" evidence="12">
    <location>
        <begin position="411"/>
        <end position="432"/>
    </location>
</feature>
<evidence type="ECO:0000256" key="9">
    <source>
        <dbReference type="ARBA" id="ARBA00022989"/>
    </source>
</evidence>
<organism evidence="14 15">
    <name type="scientific">Helicocarpus griseus UAMH5409</name>
    <dbReference type="NCBI Taxonomy" id="1447875"/>
    <lineage>
        <taxon>Eukaryota</taxon>
        <taxon>Fungi</taxon>
        <taxon>Dikarya</taxon>
        <taxon>Ascomycota</taxon>
        <taxon>Pezizomycotina</taxon>
        <taxon>Eurotiomycetes</taxon>
        <taxon>Eurotiomycetidae</taxon>
        <taxon>Onygenales</taxon>
        <taxon>Ajellomycetaceae</taxon>
        <taxon>Helicocarpus</taxon>
    </lineage>
</organism>
<evidence type="ECO:0000256" key="7">
    <source>
        <dbReference type="ARBA" id="ARBA00022692"/>
    </source>
</evidence>
<feature type="transmembrane region" description="Helical" evidence="12">
    <location>
        <begin position="241"/>
        <end position="269"/>
    </location>
</feature>
<evidence type="ECO:0000256" key="10">
    <source>
        <dbReference type="ARBA" id="ARBA00023136"/>
    </source>
</evidence>
<comment type="caution">
    <text evidence="14">The sequence shown here is derived from an EMBL/GenBank/DDBJ whole genome shotgun (WGS) entry which is preliminary data.</text>
</comment>
<keyword evidence="7 12" id="KW-0812">Transmembrane</keyword>
<evidence type="ECO:0000256" key="1">
    <source>
        <dbReference type="ARBA" id="ARBA00004477"/>
    </source>
</evidence>
<feature type="region of interest" description="Disordered" evidence="13">
    <location>
        <begin position="1"/>
        <end position="36"/>
    </location>
</feature>
<dbReference type="AlphaFoldDB" id="A0A2B7XVV3"/>
<keyword evidence="6" id="KW-0808">Transferase</keyword>
<dbReference type="Pfam" id="PF03901">
    <property type="entry name" value="Glyco_transf_22"/>
    <property type="match status" value="1"/>
</dbReference>
<feature type="transmembrane region" description="Helical" evidence="12">
    <location>
        <begin position="444"/>
        <end position="462"/>
    </location>
</feature>
<keyword evidence="4" id="KW-0337">GPI-anchor biosynthesis</keyword>
<comment type="function">
    <text evidence="11">Mannosyltransferase involved in glycosylphosphatidylinositol-anchor biosynthesis. Transfers the third mannose to Man2-GlcN-acyl-PI during GPI precursor assembly.</text>
</comment>
<dbReference type="EMBL" id="PDNB01000052">
    <property type="protein sequence ID" value="PGH12891.1"/>
    <property type="molecule type" value="Genomic_DNA"/>
</dbReference>
<dbReference type="OrthoDB" id="416834at2759"/>
<keyword evidence="8 12" id="KW-0256">Endoplasmic reticulum</keyword>
<reference evidence="14 15" key="1">
    <citation type="submission" date="2017-10" db="EMBL/GenBank/DDBJ databases">
        <title>Comparative genomics in systemic dimorphic fungi from Ajellomycetaceae.</title>
        <authorList>
            <person name="Munoz J.F."/>
            <person name="Mcewen J.G."/>
            <person name="Clay O.K."/>
            <person name="Cuomo C.A."/>
        </authorList>
    </citation>
    <scope>NUCLEOTIDE SEQUENCE [LARGE SCALE GENOMIC DNA]</scope>
    <source>
        <strain evidence="14 15">UAMH5409</strain>
    </source>
</reference>
<evidence type="ECO:0000313" key="15">
    <source>
        <dbReference type="Proteomes" id="UP000223968"/>
    </source>
</evidence>
<comment type="similarity">
    <text evidence="3">Belongs to the glycosyltransferase 22 family. PIGB subfamily.</text>
</comment>
<evidence type="ECO:0000256" key="11">
    <source>
        <dbReference type="ARBA" id="ARBA00024708"/>
    </source>
</evidence>
<evidence type="ECO:0000256" key="2">
    <source>
        <dbReference type="ARBA" id="ARBA00004687"/>
    </source>
</evidence>
<evidence type="ECO:0000256" key="12">
    <source>
        <dbReference type="RuleBase" id="RU363075"/>
    </source>
</evidence>
<feature type="region of interest" description="Disordered" evidence="13">
    <location>
        <begin position="575"/>
        <end position="600"/>
    </location>
</feature>
<dbReference type="STRING" id="1447875.A0A2B7XVV3"/>
<dbReference type="UniPathway" id="UPA00196"/>
<evidence type="ECO:0000256" key="8">
    <source>
        <dbReference type="ARBA" id="ARBA00022824"/>
    </source>
</evidence>
<dbReference type="PANTHER" id="PTHR22760:SF4">
    <property type="entry name" value="GPI MANNOSYLTRANSFERASE 3"/>
    <property type="match status" value="1"/>
</dbReference>
<comment type="subcellular location">
    <subcellularLocation>
        <location evidence="1 12">Endoplasmic reticulum membrane</location>
        <topology evidence="1 12">Multi-pass membrane protein</topology>
    </subcellularLocation>
</comment>
<feature type="transmembrane region" description="Helical" evidence="12">
    <location>
        <begin position="353"/>
        <end position="373"/>
    </location>
</feature>
<evidence type="ECO:0000256" key="4">
    <source>
        <dbReference type="ARBA" id="ARBA00022502"/>
    </source>
</evidence>
<evidence type="ECO:0000256" key="6">
    <source>
        <dbReference type="ARBA" id="ARBA00022679"/>
    </source>
</evidence>
<keyword evidence="10 12" id="KW-0472">Membrane</keyword>